<keyword evidence="1" id="KW-0695">RNA-directed DNA polymerase</keyword>
<protein>
    <submittedName>
        <fullName evidence="1">Putative endonuclease/reverse transcriptase</fullName>
    </submittedName>
</protein>
<dbReference type="AlphaFoldDB" id="V5HH69"/>
<dbReference type="GO" id="GO:0004519">
    <property type="term" value="F:endonuclease activity"/>
    <property type="evidence" value="ECO:0007669"/>
    <property type="project" value="UniProtKB-KW"/>
</dbReference>
<keyword evidence="1" id="KW-0378">Hydrolase</keyword>
<reference evidence="1" key="1">
    <citation type="journal article" date="2015" name="Sci. Rep.">
        <title>Tissue- and time-dependent transcription in Ixodes ricinus salivary glands and midguts when blood feeding on the vertebrate host.</title>
        <authorList>
            <person name="Kotsyfakis M."/>
            <person name="Schwarz A."/>
            <person name="Erhart J."/>
            <person name="Ribeiro J.M."/>
        </authorList>
    </citation>
    <scope>NUCLEOTIDE SEQUENCE</scope>
    <source>
        <tissue evidence="1">Salivary gland and midgut</tissue>
    </source>
</reference>
<keyword evidence="1" id="KW-0808">Transferase</keyword>
<sequence>MRVSRQNTPPLPYSICKTQLTSVTSFKYLGVDITSNLSWITHSDLIISNANSAWIFKKTLLFNPYVTRTSSVQDFIHSKLEHAVATWDPGLSTLATNIEALQNRATSFIICNYHRTASASSIENHSVPLLPHAINISFMSLYSKI</sequence>
<keyword evidence="1" id="KW-0255">Endonuclease</keyword>
<dbReference type="GO" id="GO:0003964">
    <property type="term" value="F:RNA-directed DNA polymerase activity"/>
    <property type="evidence" value="ECO:0007669"/>
    <property type="project" value="UniProtKB-KW"/>
</dbReference>
<keyword evidence="1" id="KW-0548">Nucleotidyltransferase</keyword>
<accession>V5HH69</accession>
<evidence type="ECO:0000313" key="1">
    <source>
        <dbReference type="EMBL" id="JAB74572.1"/>
    </source>
</evidence>
<dbReference type="EMBL" id="GANP01009896">
    <property type="protein sequence ID" value="JAB74572.1"/>
    <property type="molecule type" value="mRNA"/>
</dbReference>
<name>V5HH69_IXORI</name>
<keyword evidence="1" id="KW-0540">Nuclease</keyword>
<proteinExistence type="evidence at transcript level"/>
<organism evidence="1">
    <name type="scientific">Ixodes ricinus</name>
    <name type="common">Common tick</name>
    <name type="synonym">Acarus ricinus</name>
    <dbReference type="NCBI Taxonomy" id="34613"/>
    <lineage>
        <taxon>Eukaryota</taxon>
        <taxon>Metazoa</taxon>
        <taxon>Ecdysozoa</taxon>
        <taxon>Arthropoda</taxon>
        <taxon>Chelicerata</taxon>
        <taxon>Arachnida</taxon>
        <taxon>Acari</taxon>
        <taxon>Parasitiformes</taxon>
        <taxon>Ixodida</taxon>
        <taxon>Ixodoidea</taxon>
        <taxon>Ixodidae</taxon>
        <taxon>Ixodinae</taxon>
        <taxon>Ixodes</taxon>
    </lineage>
</organism>